<organism evidence="1 2">
    <name type="scientific">Nitrososphaera gargensis (strain Ga9.2)</name>
    <dbReference type="NCBI Taxonomy" id="1237085"/>
    <lineage>
        <taxon>Archaea</taxon>
        <taxon>Nitrososphaerota</taxon>
        <taxon>Nitrososphaeria</taxon>
        <taxon>Nitrososphaerales</taxon>
        <taxon>Nitrososphaeraceae</taxon>
        <taxon>Nitrososphaera</taxon>
    </lineage>
</organism>
<dbReference type="AlphaFoldDB" id="K0IFA7"/>
<evidence type="ECO:0000313" key="1">
    <source>
        <dbReference type="EMBL" id="AFU60056.1"/>
    </source>
</evidence>
<evidence type="ECO:0000313" key="2">
    <source>
        <dbReference type="Proteomes" id="UP000008037"/>
    </source>
</evidence>
<keyword evidence="2" id="KW-1185">Reference proteome</keyword>
<dbReference type="EMBL" id="CP002408">
    <property type="protein sequence ID" value="AFU60056.1"/>
    <property type="molecule type" value="Genomic_DNA"/>
</dbReference>
<dbReference type="KEGG" id="nga:Ngar_c31400"/>
<dbReference type="BioCyc" id="CNIT1237085:G1324-3140-MONOMER"/>
<name>K0IFA7_NITGG</name>
<sequence length="153" mass="17039">MAKVTKAQTAQEYRVQKVTAKVIMEVVEGCSHSGLSVKDAAEYVGVSVEYARRAVDIATQFGMPVESSGTYSLAPDVENVAKADEEQKRIIFRKYLQRYEPIIIFISLLSKGNNPEVAARKVGVIYAINNGKDNIENMFLEWGRYAGIIEESE</sequence>
<reference evidence="1 2" key="1">
    <citation type="journal article" date="2012" name="Environ. Microbiol.">
        <title>The genome of the ammonia-oxidizing Candidatus Nitrososphaera gargensis: insights into metabolic versatility and environmental adaptations.</title>
        <authorList>
            <person name="Spang A."/>
            <person name="Poehlein A."/>
            <person name="Offre P."/>
            <person name="Zumbragel S."/>
            <person name="Haider S."/>
            <person name="Rychlik N."/>
            <person name="Nowka B."/>
            <person name="Schmeisser C."/>
            <person name="Lebedeva E.V."/>
            <person name="Rattei T."/>
            <person name="Bohm C."/>
            <person name="Schmid M."/>
            <person name="Galushko A."/>
            <person name="Hatzenpichler R."/>
            <person name="Weinmaier T."/>
            <person name="Daniel R."/>
            <person name="Schleper C."/>
            <person name="Spieck E."/>
            <person name="Streit W."/>
            <person name="Wagner M."/>
        </authorList>
    </citation>
    <scope>NUCLEOTIDE SEQUENCE [LARGE SCALE GENOMIC DNA]</scope>
    <source>
        <strain evidence="2">Ga9.2</strain>
    </source>
</reference>
<protein>
    <submittedName>
        <fullName evidence="1">Uncharacterized protein</fullName>
    </submittedName>
</protein>
<dbReference type="HOGENOM" id="CLU_1709193_0_0_2"/>
<accession>K0IFA7</accession>
<dbReference type="InParanoid" id="K0IFA7"/>
<dbReference type="Proteomes" id="UP000008037">
    <property type="component" value="Chromosome"/>
</dbReference>
<dbReference type="STRING" id="1237085.Ngar_c31400"/>
<proteinExistence type="predicted"/>
<gene>
    <name evidence="1" type="ordered locus">Ngar_c31400</name>
</gene>